<comment type="caution">
    <text evidence="1">The sequence shown here is derived from an EMBL/GenBank/DDBJ whole genome shotgun (WGS) entry which is preliminary data.</text>
</comment>
<dbReference type="AlphaFoldDB" id="A0A5J4TXP2"/>
<name>A0A5J4TXP2_9EUKA</name>
<evidence type="ECO:0000313" key="1">
    <source>
        <dbReference type="EMBL" id="KAA6362649.1"/>
    </source>
</evidence>
<sequence>MYEYQLERLQYFGILQKEIKKTGLDNDSAGYMLIADQQISDDDPTLMIRVEPNKHDSQIVAGINNPAALEIYEEGHDNFKHILSFGQKLRAQDVPPYHHSLGQIHWTERDTFSYLAATKALAGPLLYDAIAAISIYSQSSVQDRDNKLIAAETACSKILGIHGYIHKNCDQQREIG</sequence>
<organism evidence="1 2">
    <name type="scientific">Streblomastix strix</name>
    <dbReference type="NCBI Taxonomy" id="222440"/>
    <lineage>
        <taxon>Eukaryota</taxon>
        <taxon>Metamonada</taxon>
        <taxon>Preaxostyla</taxon>
        <taxon>Oxymonadida</taxon>
        <taxon>Streblomastigidae</taxon>
        <taxon>Streblomastix</taxon>
    </lineage>
</organism>
<protein>
    <submittedName>
        <fullName evidence="1">Uncharacterized protein</fullName>
    </submittedName>
</protein>
<gene>
    <name evidence="1" type="ORF">EZS28_041824</name>
</gene>
<accession>A0A5J4TXP2</accession>
<proteinExistence type="predicted"/>
<evidence type="ECO:0000313" key="2">
    <source>
        <dbReference type="Proteomes" id="UP000324800"/>
    </source>
</evidence>
<dbReference type="Proteomes" id="UP000324800">
    <property type="component" value="Unassembled WGS sequence"/>
</dbReference>
<reference evidence="1 2" key="1">
    <citation type="submission" date="2019-03" db="EMBL/GenBank/DDBJ databases">
        <title>Single cell metagenomics reveals metabolic interactions within the superorganism composed of flagellate Streblomastix strix and complex community of Bacteroidetes bacteria on its surface.</title>
        <authorList>
            <person name="Treitli S.C."/>
            <person name="Kolisko M."/>
            <person name="Husnik F."/>
            <person name="Keeling P."/>
            <person name="Hampl V."/>
        </authorList>
    </citation>
    <scope>NUCLEOTIDE SEQUENCE [LARGE SCALE GENOMIC DNA]</scope>
    <source>
        <strain evidence="1">ST1C</strain>
    </source>
</reference>
<dbReference type="EMBL" id="SNRW01023905">
    <property type="protein sequence ID" value="KAA6362649.1"/>
    <property type="molecule type" value="Genomic_DNA"/>
</dbReference>